<sequence>LFVFIANGLFAQTVVFTKADSADWALEENQDRITDNVWITRKHNQSIFNIAQETGYSGNAGSPVSTLWSDTTTASSSSANYTSFVSMHGGTPSTIINHTVSLYLPQEDLYFDVTFLSYSAGNSGGGFSYSRTSVTPTI</sequence>
<protein>
    <submittedName>
        <fullName evidence="1">Uncharacterized protein</fullName>
    </submittedName>
</protein>
<name>A0A382IYA7_9ZZZZ</name>
<feature type="non-terminal residue" evidence="1">
    <location>
        <position position="1"/>
    </location>
</feature>
<dbReference type="AlphaFoldDB" id="A0A382IYA7"/>
<reference evidence="1" key="1">
    <citation type="submission" date="2018-05" db="EMBL/GenBank/DDBJ databases">
        <authorList>
            <person name="Lanie J.A."/>
            <person name="Ng W.-L."/>
            <person name="Kazmierczak K.M."/>
            <person name="Andrzejewski T.M."/>
            <person name="Davidsen T.M."/>
            <person name="Wayne K.J."/>
            <person name="Tettelin H."/>
            <person name="Glass J.I."/>
            <person name="Rusch D."/>
            <person name="Podicherti R."/>
            <person name="Tsui H.-C.T."/>
            <person name="Winkler M.E."/>
        </authorList>
    </citation>
    <scope>NUCLEOTIDE SEQUENCE</scope>
</reference>
<proteinExistence type="predicted"/>
<evidence type="ECO:0000313" key="1">
    <source>
        <dbReference type="EMBL" id="SVC03843.1"/>
    </source>
</evidence>
<gene>
    <name evidence="1" type="ORF">METZ01_LOCUS256697</name>
</gene>
<dbReference type="EMBL" id="UINC01070020">
    <property type="protein sequence ID" value="SVC03843.1"/>
    <property type="molecule type" value="Genomic_DNA"/>
</dbReference>
<feature type="non-terminal residue" evidence="1">
    <location>
        <position position="138"/>
    </location>
</feature>
<organism evidence="1">
    <name type="scientific">marine metagenome</name>
    <dbReference type="NCBI Taxonomy" id="408172"/>
    <lineage>
        <taxon>unclassified sequences</taxon>
        <taxon>metagenomes</taxon>
        <taxon>ecological metagenomes</taxon>
    </lineage>
</organism>
<accession>A0A382IYA7</accession>